<dbReference type="InterPro" id="IPR008584">
    <property type="entry name" value="CXXC_Zn-binding_euk"/>
</dbReference>
<feature type="transmembrane region" description="Helical" evidence="4">
    <location>
        <begin position="15"/>
        <end position="40"/>
    </location>
</feature>
<comment type="similarity">
    <text evidence="1">Belongs to the UPF0587 family.</text>
</comment>
<protein>
    <submittedName>
        <fullName evidence="5">Uncharacterized protein</fullName>
    </submittedName>
</protein>
<dbReference type="Proteomes" id="UP001227230">
    <property type="component" value="Chromosome 9"/>
</dbReference>
<keyword evidence="4" id="KW-1133">Transmembrane helix</keyword>
<evidence type="ECO:0000313" key="6">
    <source>
        <dbReference type="Proteomes" id="UP001227230"/>
    </source>
</evidence>
<keyword evidence="3" id="KW-0862">Zinc</keyword>
<keyword evidence="2" id="KW-0479">Metal-binding</keyword>
<dbReference type="PANTHER" id="PTHR12857">
    <property type="entry name" value="CXXC MOTIF CONTAINING ZINC BINDING PROTEIN"/>
    <property type="match status" value="1"/>
</dbReference>
<organism evidence="5 6">
    <name type="scientific">Vitis vinifera</name>
    <name type="common">Grape</name>
    <dbReference type="NCBI Taxonomy" id="29760"/>
    <lineage>
        <taxon>Eukaryota</taxon>
        <taxon>Viridiplantae</taxon>
        <taxon>Streptophyta</taxon>
        <taxon>Embryophyta</taxon>
        <taxon>Tracheophyta</taxon>
        <taxon>Spermatophyta</taxon>
        <taxon>Magnoliopsida</taxon>
        <taxon>eudicotyledons</taxon>
        <taxon>Gunneridae</taxon>
        <taxon>Pentapetalae</taxon>
        <taxon>rosids</taxon>
        <taxon>Vitales</taxon>
        <taxon>Vitaceae</taxon>
        <taxon>Viteae</taxon>
        <taxon>Vitis</taxon>
    </lineage>
</organism>
<dbReference type="PANTHER" id="PTHR12857:SF0">
    <property type="entry name" value="CXXC MOTIF CONTAINING ZINC BINDING PROTEIN"/>
    <property type="match status" value="1"/>
</dbReference>
<evidence type="ECO:0000256" key="2">
    <source>
        <dbReference type="ARBA" id="ARBA00022723"/>
    </source>
</evidence>
<keyword evidence="4" id="KW-0472">Membrane</keyword>
<keyword evidence="4" id="KW-0812">Transmembrane</keyword>
<sequence length="130" mass="14616">MITSSLNFNLKISQFFFLCHCFLLLVSPTIFFPIILFLVLQCQGCERHGAILLIPGHGAPLSQHHCTEVDLMLFNCNGLLSVEYSFNGGWLAITSFGKEIHVDLSMGEYRDVIDGEEVSITKLKAKFVLY</sequence>
<accession>A0ABY9CJL2</accession>
<evidence type="ECO:0000256" key="3">
    <source>
        <dbReference type="ARBA" id="ARBA00022833"/>
    </source>
</evidence>
<dbReference type="SUPFAM" id="SSF141678">
    <property type="entry name" value="MAL13P1.257-like"/>
    <property type="match status" value="1"/>
</dbReference>
<dbReference type="Pfam" id="PF05907">
    <property type="entry name" value="CXXC_Zn-b_euk"/>
    <property type="match status" value="1"/>
</dbReference>
<evidence type="ECO:0000313" key="5">
    <source>
        <dbReference type="EMBL" id="WJZ95331.1"/>
    </source>
</evidence>
<reference evidence="5 6" key="1">
    <citation type="journal article" date="2023" name="Hortic Res">
        <title>The complete reference genome for grapevine (Vitis vinifera L.) genetics and breeding.</title>
        <authorList>
            <person name="Shi X."/>
            <person name="Cao S."/>
            <person name="Wang X."/>
            <person name="Huang S."/>
            <person name="Wang Y."/>
            <person name="Liu Z."/>
            <person name="Liu W."/>
            <person name="Leng X."/>
            <person name="Peng Y."/>
            <person name="Wang N."/>
            <person name="Wang Y."/>
            <person name="Ma Z."/>
            <person name="Xu X."/>
            <person name="Zhang F."/>
            <person name="Xue H."/>
            <person name="Zhong H."/>
            <person name="Wang Y."/>
            <person name="Zhang K."/>
            <person name="Velt A."/>
            <person name="Avia K."/>
            <person name="Holtgrawe D."/>
            <person name="Grimplet J."/>
            <person name="Matus J.T."/>
            <person name="Ware D."/>
            <person name="Wu X."/>
            <person name="Wang H."/>
            <person name="Liu C."/>
            <person name="Fang Y."/>
            <person name="Rustenholz C."/>
            <person name="Cheng Z."/>
            <person name="Xiao H."/>
            <person name="Zhou Y."/>
        </authorList>
    </citation>
    <scope>NUCLEOTIDE SEQUENCE [LARGE SCALE GENOMIC DNA]</scope>
    <source>
        <strain evidence="6">cv. Pinot noir / PN40024</strain>
        <tissue evidence="5">Leaf</tissue>
    </source>
</reference>
<proteinExistence type="inferred from homology"/>
<evidence type="ECO:0000256" key="4">
    <source>
        <dbReference type="SAM" id="Phobius"/>
    </source>
</evidence>
<evidence type="ECO:0000256" key="1">
    <source>
        <dbReference type="ARBA" id="ARBA00007818"/>
    </source>
</evidence>
<name>A0ABY9CJL2_VITVI</name>
<keyword evidence="6" id="KW-1185">Reference proteome</keyword>
<dbReference type="EMBL" id="CP126656">
    <property type="protein sequence ID" value="WJZ95331.1"/>
    <property type="molecule type" value="Genomic_DNA"/>
</dbReference>
<gene>
    <name evidence="5" type="ORF">VitviT2T_014108</name>
</gene>